<keyword evidence="5 12" id="KW-0963">Cytoplasm</keyword>
<dbReference type="Pfam" id="PF04452">
    <property type="entry name" value="Methyltrans_RNA"/>
    <property type="match status" value="1"/>
</dbReference>
<evidence type="ECO:0000256" key="4">
    <source>
        <dbReference type="ARBA" id="ARBA00013673"/>
    </source>
</evidence>
<gene>
    <name evidence="15" type="ORF">NQ502_16200</name>
</gene>
<comment type="subcellular location">
    <subcellularLocation>
        <location evidence="1 12">Cytoplasm</location>
    </subcellularLocation>
</comment>
<dbReference type="CDD" id="cd18084">
    <property type="entry name" value="RsmE-like"/>
    <property type="match status" value="1"/>
</dbReference>
<evidence type="ECO:0000256" key="11">
    <source>
        <dbReference type="ARBA" id="ARBA00047944"/>
    </source>
</evidence>
<dbReference type="InterPro" id="IPR029028">
    <property type="entry name" value="Alpha/beta_knot_MTases"/>
</dbReference>
<dbReference type="NCBIfam" id="TIGR00046">
    <property type="entry name" value="RsmE family RNA methyltransferase"/>
    <property type="match status" value="1"/>
</dbReference>
<dbReference type="PIRSF" id="PIRSF015601">
    <property type="entry name" value="MTase_slr0722"/>
    <property type="match status" value="1"/>
</dbReference>
<dbReference type="InterPro" id="IPR029026">
    <property type="entry name" value="tRNA_m1G_MTases_N"/>
</dbReference>
<comment type="similarity">
    <text evidence="2 12">Belongs to the RNA methyltransferase RsmE family.</text>
</comment>
<dbReference type="NCBIfam" id="NF008692">
    <property type="entry name" value="PRK11713.1-5"/>
    <property type="match status" value="1"/>
</dbReference>
<evidence type="ECO:0000259" key="14">
    <source>
        <dbReference type="Pfam" id="PF20260"/>
    </source>
</evidence>
<dbReference type="GO" id="GO:0032259">
    <property type="term" value="P:methylation"/>
    <property type="evidence" value="ECO:0007669"/>
    <property type="project" value="UniProtKB-KW"/>
</dbReference>
<keyword evidence="6 12" id="KW-0698">rRNA processing</keyword>
<reference evidence="15" key="1">
    <citation type="journal article" date="2022" name="Cell">
        <title>Design, construction, and in vivo augmentation of a complex gut microbiome.</title>
        <authorList>
            <person name="Cheng A.G."/>
            <person name="Ho P.Y."/>
            <person name="Aranda-Diaz A."/>
            <person name="Jain S."/>
            <person name="Yu F.B."/>
            <person name="Meng X."/>
            <person name="Wang M."/>
            <person name="Iakiviak M."/>
            <person name="Nagashima K."/>
            <person name="Zhao A."/>
            <person name="Murugkar P."/>
            <person name="Patil A."/>
            <person name="Atabakhsh K."/>
            <person name="Weakley A."/>
            <person name="Yan J."/>
            <person name="Brumbaugh A.R."/>
            <person name="Higginbottom S."/>
            <person name="Dimas A."/>
            <person name="Shiver A.L."/>
            <person name="Deutschbauer A."/>
            <person name="Neff N."/>
            <person name="Sonnenburg J.L."/>
            <person name="Huang K.C."/>
            <person name="Fischbach M.A."/>
        </authorList>
    </citation>
    <scope>NUCLEOTIDE SEQUENCE</scope>
    <source>
        <strain evidence="15">DSM 19829</strain>
    </source>
</reference>
<keyword evidence="8 12" id="KW-0808">Transferase</keyword>
<evidence type="ECO:0000313" key="16">
    <source>
        <dbReference type="Proteomes" id="UP001060164"/>
    </source>
</evidence>
<sequence length="245" mass="27581">MYRFFVNENQIRDHKVHITGGDVNHIRNVLRLKPGDEVCVSDGGKVEYHCGILEFPEGEVLLEVQYLQEENLELGSRIYLFQGLPKSDKMDTIVQKAVELGVYQIIPVAMKRCVVRLDQKKEENRRKRWNSISESAAKQAGRMIVPEVRPVMTFEEAVAYAADCDVRLMPYEMAGGMKETKELLAGIRKGQSVAVFIGPEGGFAGEEAELARKSGMELITLGKRILRTETAGMTTLSILMFLLEE</sequence>
<evidence type="ECO:0000256" key="2">
    <source>
        <dbReference type="ARBA" id="ARBA00005528"/>
    </source>
</evidence>
<dbReference type="InterPro" id="IPR046887">
    <property type="entry name" value="RsmE_PUA-like"/>
</dbReference>
<dbReference type="PANTHER" id="PTHR30027">
    <property type="entry name" value="RIBOSOMAL RNA SMALL SUBUNIT METHYLTRANSFERASE E"/>
    <property type="match status" value="1"/>
</dbReference>
<dbReference type="EC" id="2.1.1.193" evidence="3 12"/>
<evidence type="ECO:0000256" key="10">
    <source>
        <dbReference type="ARBA" id="ARBA00025699"/>
    </source>
</evidence>
<comment type="function">
    <text evidence="10 12">Specifically methylates the N3 position of the uracil ring of uridine 1498 (m3U1498) in 16S rRNA. Acts on the fully assembled 30S ribosomal subunit.</text>
</comment>
<evidence type="ECO:0000259" key="13">
    <source>
        <dbReference type="Pfam" id="PF04452"/>
    </source>
</evidence>
<evidence type="ECO:0000256" key="3">
    <source>
        <dbReference type="ARBA" id="ARBA00012328"/>
    </source>
</evidence>
<name>A0ABY5VG32_9FIRM</name>
<dbReference type="GO" id="GO:0008168">
    <property type="term" value="F:methyltransferase activity"/>
    <property type="evidence" value="ECO:0007669"/>
    <property type="project" value="UniProtKB-KW"/>
</dbReference>
<dbReference type="Pfam" id="PF20260">
    <property type="entry name" value="PUA_4"/>
    <property type="match status" value="1"/>
</dbReference>
<dbReference type="Gene3D" id="2.40.240.20">
    <property type="entry name" value="Hypothetical PUA domain-like, domain 1"/>
    <property type="match status" value="1"/>
</dbReference>
<evidence type="ECO:0000256" key="5">
    <source>
        <dbReference type="ARBA" id="ARBA00022490"/>
    </source>
</evidence>
<evidence type="ECO:0000256" key="1">
    <source>
        <dbReference type="ARBA" id="ARBA00004496"/>
    </source>
</evidence>
<protein>
    <recommendedName>
        <fullName evidence="4 12">Ribosomal RNA small subunit methyltransferase E</fullName>
        <ecNumber evidence="3 12">2.1.1.193</ecNumber>
    </recommendedName>
</protein>
<dbReference type="SUPFAM" id="SSF88697">
    <property type="entry name" value="PUA domain-like"/>
    <property type="match status" value="1"/>
</dbReference>
<keyword evidence="7 12" id="KW-0489">Methyltransferase</keyword>
<evidence type="ECO:0000256" key="8">
    <source>
        <dbReference type="ARBA" id="ARBA00022679"/>
    </source>
</evidence>
<dbReference type="SUPFAM" id="SSF75217">
    <property type="entry name" value="alpha/beta knot"/>
    <property type="match status" value="1"/>
</dbReference>
<dbReference type="InterPro" id="IPR006700">
    <property type="entry name" value="RsmE"/>
</dbReference>
<dbReference type="InterPro" id="IPR015947">
    <property type="entry name" value="PUA-like_sf"/>
</dbReference>
<feature type="domain" description="Ribosomal RNA small subunit methyltransferase E PUA-like" evidence="14">
    <location>
        <begin position="18"/>
        <end position="63"/>
    </location>
</feature>
<evidence type="ECO:0000256" key="9">
    <source>
        <dbReference type="ARBA" id="ARBA00022691"/>
    </source>
</evidence>
<dbReference type="Gene3D" id="3.40.1280.10">
    <property type="match status" value="1"/>
</dbReference>
<comment type="catalytic activity">
    <reaction evidence="11 12">
        <text>uridine(1498) in 16S rRNA + S-adenosyl-L-methionine = N(3)-methyluridine(1498) in 16S rRNA + S-adenosyl-L-homocysteine + H(+)</text>
        <dbReference type="Rhea" id="RHEA:42920"/>
        <dbReference type="Rhea" id="RHEA-COMP:10283"/>
        <dbReference type="Rhea" id="RHEA-COMP:10284"/>
        <dbReference type="ChEBI" id="CHEBI:15378"/>
        <dbReference type="ChEBI" id="CHEBI:57856"/>
        <dbReference type="ChEBI" id="CHEBI:59789"/>
        <dbReference type="ChEBI" id="CHEBI:65315"/>
        <dbReference type="ChEBI" id="CHEBI:74502"/>
        <dbReference type="EC" id="2.1.1.193"/>
    </reaction>
</comment>
<accession>A0ABY5VG32</accession>
<dbReference type="RefSeq" id="WP_028527355.1">
    <property type="nucleotide sequence ID" value="NZ_CABLBR010000001.1"/>
</dbReference>
<keyword evidence="16" id="KW-1185">Reference proteome</keyword>
<evidence type="ECO:0000313" key="15">
    <source>
        <dbReference type="EMBL" id="UWP58896.1"/>
    </source>
</evidence>
<dbReference type="InterPro" id="IPR046886">
    <property type="entry name" value="RsmE_MTase_dom"/>
</dbReference>
<evidence type="ECO:0000256" key="7">
    <source>
        <dbReference type="ARBA" id="ARBA00022603"/>
    </source>
</evidence>
<feature type="domain" description="Ribosomal RNA small subunit methyltransferase E methyltransferase" evidence="13">
    <location>
        <begin position="76"/>
        <end position="240"/>
    </location>
</feature>
<dbReference type="Proteomes" id="UP001060164">
    <property type="component" value="Chromosome"/>
</dbReference>
<dbReference type="PANTHER" id="PTHR30027:SF3">
    <property type="entry name" value="16S RRNA (URACIL(1498)-N(3))-METHYLTRANSFERASE"/>
    <property type="match status" value="1"/>
</dbReference>
<keyword evidence="9 12" id="KW-0949">S-adenosyl-L-methionine</keyword>
<proteinExistence type="inferred from homology"/>
<dbReference type="EMBL" id="CP102290">
    <property type="protein sequence ID" value="UWP58896.1"/>
    <property type="molecule type" value="Genomic_DNA"/>
</dbReference>
<organism evidence="15 16">
    <name type="scientific">Ruminococcus gauvreauii</name>
    <dbReference type="NCBI Taxonomy" id="438033"/>
    <lineage>
        <taxon>Bacteria</taxon>
        <taxon>Bacillati</taxon>
        <taxon>Bacillota</taxon>
        <taxon>Clostridia</taxon>
        <taxon>Eubacteriales</taxon>
        <taxon>Oscillospiraceae</taxon>
        <taxon>Ruminococcus</taxon>
    </lineage>
</organism>
<evidence type="ECO:0000256" key="12">
    <source>
        <dbReference type="PIRNR" id="PIRNR015601"/>
    </source>
</evidence>
<evidence type="ECO:0000256" key="6">
    <source>
        <dbReference type="ARBA" id="ARBA00022552"/>
    </source>
</evidence>